<keyword evidence="2" id="KW-1133">Transmembrane helix</keyword>
<comment type="caution">
    <text evidence="3">The sequence shown here is derived from an EMBL/GenBank/DDBJ whole genome shotgun (WGS) entry which is preliminary data.</text>
</comment>
<dbReference type="SUPFAM" id="SSF74653">
    <property type="entry name" value="TolA/TonB C-terminal domain"/>
    <property type="match status" value="1"/>
</dbReference>
<dbReference type="RefSeq" id="WP_153117417.1">
    <property type="nucleotide sequence ID" value="NZ_JACIGE010000010.1"/>
</dbReference>
<feature type="transmembrane region" description="Helical" evidence="2">
    <location>
        <begin position="20"/>
        <end position="38"/>
    </location>
</feature>
<dbReference type="Pfam" id="PF13103">
    <property type="entry name" value="TonB_2"/>
    <property type="match status" value="1"/>
</dbReference>
<feature type="region of interest" description="Disordered" evidence="1">
    <location>
        <begin position="53"/>
        <end position="105"/>
    </location>
</feature>
<keyword evidence="4" id="KW-1185">Reference proteome</keyword>
<gene>
    <name evidence="3" type="ORF">GGD90_002725</name>
</gene>
<dbReference type="AlphaFoldDB" id="A0A840G7L5"/>
<dbReference type="EMBL" id="JACIGE010000010">
    <property type="protein sequence ID" value="MBB4248333.1"/>
    <property type="molecule type" value="Genomic_DNA"/>
</dbReference>
<sequence length="218" mass="23189">MSGLAEDDIESAAGSRWLRIAAGAVLLLAAVGIVTYLLKGLGDSGPVAKKQVTKISVLPDTPPPPPKEQPKETKEMKQEQPKPVEQPQQAEPLKMEGAAGAGESPFAAGQVSRDYIGGTPGNGGGMQFAFFSNALQRHVQDELARNRKIKLGDYRVQVNLWIGKDGSISRAELASSSGNADTDRALRTALSELGPIRTAVPDNLPQPIKLRITNRMTG</sequence>
<keyword evidence="2" id="KW-0472">Membrane</keyword>
<organism evidence="3 4">
    <name type="scientific">Rhodocyclus tenuis</name>
    <name type="common">Rhodospirillum tenue</name>
    <dbReference type="NCBI Taxonomy" id="1066"/>
    <lineage>
        <taxon>Bacteria</taxon>
        <taxon>Pseudomonadati</taxon>
        <taxon>Pseudomonadota</taxon>
        <taxon>Betaproteobacteria</taxon>
        <taxon>Rhodocyclales</taxon>
        <taxon>Rhodocyclaceae</taxon>
        <taxon>Rhodocyclus</taxon>
    </lineage>
</organism>
<protein>
    <submittedName>
        <fullName evidence="3">Protein TonB</fullName>
    </submittedName>
</protein>
<dbReference type="Gene3D" id="3.30.1150.10">
    <property type="match status" value="1"/>
</dbReference>
<name>A0A840G7L5_RHOTE</name>
<feature type="compositionally biased region" description="Low complexity" evidence="1">
    <location>
        <begin position="83"/>
        <end position="92"/>
    </location>
</feature>
<evidence type="ECO:0000256" key="1">
    <source>
        <dbReference type="SAM" id="MobiDB-lite"/>
    </source>
</evidence>
<evidence type="ECO:0000313" key="3">
    <source>
        <dbReference type="EMBL" id="MBB4248333.1"/>
    </source>
</evidence>
<keyword evidence="2" id="KW-0812">Transmembrane</keyword>
<proteinExistence type="predicted"/>
<dbReference type="OrthoDB" id="9154019at2"/>
<evidence type="ECO:0000256" key="2">
    <source>
        <dbReference type="SAM" id="Phobius"/>
    </source>
</evidence>
<evidence type="ECO:0000313" key="4">
    <source>
        <dbReference type="Proteomes" id="UP000587070"/>
    </source>
</evidence>
<reference evidence="3 4" key="1">
    <citation type="submission" date="2020-08" db="EMBL/GenBank/DDBJ databases">
        <title>Genome sequencing of Purple Non-Sulfur Bacteria from various extreme environments.</title>
        <authorList>
            <person name="Mayer M."/>
        </authorList>
    </citation>
    <scope>NUCLEOTIDE SEQUENCE [LARGE SCALE GENOMIC DNA]</scope>
    <source>
        <strain evidence="3 4">2761</strain>
    </source>
</reference>
<feature type="compositionally biased region" description="Basic and acidic residues" evidence="1">
    <location>
        <begin position="68"/>
        <end position="82"/>
    </location>
</feature>
<accession>A0A840G7L5</accession>
<dbReference type="Proteomes" id="UP000587070">
    <property type="component" value="Unassembled WGS sequence"/>
</dbReference>